<dbReference type="InterPro" id="IPR041854">
    <property type="entry name" value="BFD-like_2Fe2S-bd_dom_sf"/>
</dbReference>
<reference evidence="3 4" key="1">
    <citation type="submission" date="2017-04" db="EMBL/GenBank/DDBJ databases">
        <title>Novel microbial lineages endemic to geothermal iron-oxide mats fill important gaps in the evolutionary history of Archaea.</title>
        <authorList>
            <person name="Jay Z.J."/>
            <person name="Beam J.P."/>
            <person name="Dlakic M."/>
            <person name="Rusch D.B."/>
            <person name="Kozubal M.A."/>
            <person name="Inskeep W.P."/>
        </authorList>
    </citation>
    <scope>NUCLEOTIDE SEQUENCE [LARGE SCALE GENOMIC DNA]</scope>
    <source>
        <strain evidence="3">BE_D</strain>
    </source>
</reference>
<feature type="region of interest" description="Disordered" evidence="1">
    <location>
        <begin position="1"/>
        <end position="24"/>
    </location>
</feature>
<organism evidence="3 4">
    <name type="scientific">Candidatus Marsarchaeota G2 archaeon BE_D</name>
    <dbReference type="NCBI Taxonomy" id="1978158"/>
    <lineage>
        <taxon>Archaea</taxon>
        <taxon>Candidatus Marsarchaeota</taxon>
        <taxon>Candidatus Marsarchaeota group 2</taxon>
    </lineage>
</organism>
<dbReference type="AlphaFoldDB" id="A0A2R6C5K4"/>
<dbReference type="EMBL" id="NEXF01000565">
    <property type="protein sequence ID" value="PSO06195.1"/>
    <property type="molecule type" value="Genomic_DNA"/>
</dbReference>
<sequence>MGNQNMDQPEVSEKNEEDECCGVGGSHQELSVRLENKVSYQNDGRPSVGCPMCGRKGRNVSAFTVSVFLKDPILYLHPERLRPTIYRLCETPDCPVVYYSEDGSLTAAKLPSRVRVWQKESDPKVPVCYCFRHTVDSIFREILERGQTSVAQRISSEVKKGNCRC</sequence>
<evidence type="ECO:0000256" key="1">
    <source>
        <dbReference type="SAM" id="MobiDB-lite"/>
    </source>
</evidence>
<protein>
    <recommendedName>
        <fullName evidence="2">CopZ zinc binding domain-containing protein</fullName>
    </recommendedName>
</protein>
<dbReference type="Gene3D" id="1.10.10.1100">
    <property type="entry name" value="BFD-like [2Fe-2S]-binding domain"/>
    <property type="match status" value="1"/>
</dbReference>
<evidence type="ECO:0000313" key="3">
    <source>
        <dbReference type="EMBL" id="PSO06195.1"/>
    </source>
</evidence>
<name>A0A2R6C5K4_9ARCH</name>
<feature type="domain" description="CopZ zinc binding" evidence="2">
    <location>
        <begin position="49"/>
        <end position="104"/>
    </location>
</feature>
<gene>
    <name evidence="3" type="ORF">B9Q04_17285</name>
</gene>
<dbReference type="InterPro" id="IPR040890">
    <property type="entry name" value="Znf_CopZ"/>
</dbReference>
<proteinExistence type="predicted"/>
<accession>A0A2R6C5K4</accession>
<dbReference type="Pfam" id="PF18423">
    <property type="entry name" value="zf_CopZ"/>
    <property type="match status" value="1"/>
</dbReference>
<dbReference type="Gene3D" id="2.20.25.270">
    <property type="match status" value="1"/>
</dbReference>
<evidence type="ECO:0000313" key="4">
    <source>
        <dbReference type="Proteomes" id="UP000242015"/>
    </source>
</evidence>
<evidence type="ECO:0000259" key="2">
    <source>
        <dbReference type="Pfam" id="PF18423"/>
    </source>
</evidence>
<feature type="non-terminal residue" evidence="3">
    <location>
        <position position="165"/>
    </location>
</feature>
<comment type="caution">
    <text evidence="3">The sequence shown here is derived from an EMBL/GenBank/DDBJ whole genome shotgun (WGS) entry which is preliminary data.</text>
</comment>
<dbReference type="Proteomes" id="UP000242015">
    <property type="component" value="Unassembled WGS sequence"/>
</dbReference>